<dbReference type="EMBL" id="LQWZ01000033">
    <property type="protein sequence ID" value="OAH54329.1"/>
    <property type="molecule type" value="Genomic_DNA"/>
</dbReference>
<dbReference type="GO" id="GO:0008531">
    <property type="term" value="F:riboflavin kinase activity"/>
    <property type="evidence" value="ECO:0007669"/>
    <property type="project" value="UniProtKB-EC"/>
</dbReference>
<evidence type="ECO:0000256" key="3">
    <source>
        <dbReference type="ARBA" id="ARBA00022643"/>
    </source>
</evidence>
<gene>
    <name evidence="9" type="ORF">AWH48_06915</name>
</gene>
<keyword evidence="2" id="KW-0285">Flavoprotein</keyword>
<evidence type="ECO:0000256" key="6">
    <source>
        <dbReference type="ARBA" id="ARBA00022840"/>
    </source>
</evidence>
<evidence type="ECO:0000313" key="9">
    <source>
        <dbReference type="EMBL" id="OAH54329.1"/>
    </source>
</evidence>
<reference evidence="9 10" key="1">
    <citation type="submission" date="2016-01" db="EMBL/GenBank/DDBJ databases">
        <title>Investigation of taxonomic status of Bacillus aminovorans.</title>
        <authorList>
            <person name="Verma A."/>
            <person name="Pal Y."/>
            <person name="Krishnamurthi S."/>
        </authorList>
    </citation>
    <scope>NUCLEOTIDE SEQUENCE [LARGE SCALE GENOMIC DNA]</scope>
    <source>
        <strain evidence="9 10">DSM 4337</strain>
    </source>
</reference>
<proteinExistence type="predicted"/>
<organism evidence="9 10">
    <name type="scientific">Domibacillus aminovorans</name>
    <dbReference type="NCBI Taxonomy" id="29332"/>
    <lineage>
        <taxon>Bacteria</taxon>
        <taxon>Bacillati</taxon>
        <taxon>Bacillota</taxon>
        <taxon>Bacilli</taxon>
        <taxon>Bacillales</taxon>
        <taxon>Bacillaceae</taxon>
        <taxon>Domibacillus</taxon>
    </lineage>
</organism>
<dbReference type="Gene3D" id="2.40.30.30">
    <property type="entry name" value="Riboflavin kinase-like"/>
    <property type="match status" value="1"/>
</dbReference>
<keyword evidence="6" id="KW-0067">ATP-binding</keyword>
<accession>A0A177KLT3</accession>
<dbReference type="GO" id="GO:0009398">
    <property type="term" value="P:FMN biosynthetic process"/>
    <property type="evidence" value="ECO:0007669"/>
    <property type="project" value="TreeGrafter"/>
</dbReference>
<dbReference type="Pfam" id="PF01687">
    <property type="entry name" value="Flavokinase"/>
    <property type="match status" value="1"/>
</dbReference>
<dbReference type="GO" id="GO:0009231">
    <property type="term" value="P:riboflavin biosynthetic process"/>
    <property type="evidence" value="ECO:0007669"/>
    <property type="project" value="InterPro"/>
</dbReference>
<dbReference type="InterPro" id="IPR023468">
    <property type="entry name" value="Riboflavin_kinase"/>
</dbReference>
<evidence type="ECO:0000313" key="10">
    <source>
        <dbReference type="Proteomes" id="UP000077271"/>
    </source>
</evidence>
<keyword evidence="9" id="KW-0418">Kinase</keyword>
<evidence type="ECO:0000256" key="2">
    <source>
        <dbReference type="ARBA" id="ARBA00022630"/>
    </source>
</evidence>
<dbReference type="SMART" id="SM00904">
    <property type="entry name" value="Flavokinase"/>
    <property type="match status" value="1"/>
</dbReference>
<comment type="catalytic activity">
    <reaction evidence="7">
        <text>riboflavin + ATP = FMN + ADP + H(+)</text>
        <dbReference type="Rhea" id="RHEA:14357"/>
        <dbReference type="ChEBI" id="CHEBI:15378"/>
        <dbReference type="ChEBI" id="CHEBI:30616"/>
        <dbReference type="ChEBI" id="CHEBI:57986"/>
        <dbReference type="ChEBI" id="CHEBI:58210"/>
        <dbReference type="ChEBI" id="CHEBI:456216"/>
        <dbReference type="EC" id="2.7.1.26"/>
    </reaction>
</comment>
<evidence type="ECO:0000256" key="4">
    <source>
        <dbReference type="ARBA" id="ARBA00022679"/>
    </source>
</evidence>
<dbReference type="Proteomes" id="UP000077271">
    <property type="component" value="Unassembled WGS sequence"/>
</dbReference>
<keyword evidence="4" id="KW-0808">Transferase</keyword>
<evidence type="ECO:0000256" key="7">
    <source>
        <dbReference type="ARBA" id="ARBA00047880"/>
    </source>
</evidence>
<dbReference type="AlphaFoldDB" id="A0A177KLT3"/>
<dbReference type="PANTHER" id="PTHR22749">
    <property type="entry name" value="RIBOFLAVIN KINASE/FMN ADENYLYLTRANSFERASE"/>
    <property type="match status" value="1"/>
</dbReference>
<comment type="caution">
    <text evidence="9">The sequence shown here is derived from an EMBL/GenBank/DDBJ whole genome shotgun (WGS) entry which is preliminary data.</text>
</comment>
<evidence type="ECO:0000256" key="5">
    <source>
        <dbReference type="ARBA" id="ARBA00022741"/>
    </source>
</evidence>
<keyword evidence="5" id="KW-0547">Nucleotide-binding</keyword>
<name>A0A177KLT3_9BACI</name>
<feature type="domain" description="Riboflavin kinase" evidence="8">
    <location>
        <begin position="9"/>
        <end position="132"/>
    </location>
</feature>
<dbReference type="GO" id="GO:0005524">
    <property type="term" value="F:ATP binding"/>
    <property type="evidence" value="ECO:0007669"/>
    <property type="project" value="UniProtKB-KW"/>
</dbReference>
<protein>
    <recommendedName>
        <fullName evidence="1">riboflavin kinase</fullName>
        <ecNumber evidence="1">2.7.1.26</ecNumber>
    </recommendedName>
</protein>
<dbReference type="PANTHER" id="PTHR22749:SF6">
    <property type="entry name" value="RIBOFLAVIN KINASE"/>
    <property type="match status" value="1"/>
</dbReference>
<evidence type="ECO:0000259" key="8">
    <source>
        <dbReference type="SMART" id="SM00904"/>
    </source>
</evidence>
<evidence type="ECO:0000256" key="1">
    <source>
        <dbReference type="ARBA" id="ARBA00012105"/>
    </source>
</evidence>
<dbReference type="InterPro" id="IPR023465">
    <property type="entry name" value="Riboflavin_kinase_dom_sf"/>
</dbReference>
<sequence>MTNGQNIQFLDNKQVIRGEVVHGMKAGRKLGFPTANLDQSPGDLENGVYGVYVRVNGQTHEGVMNIGVKPTFGSQFKRMIEVHLLEYTGDLYGEVIDCEFVFKIREERKFPSFEFLMYQIKEDVQYANEAFHHISAEKGSKHQAQRVS</sequence>
<keyword evidence="3" id="KW-0288">FMN</keyword>
<dbReference type="SUPFAM" id="SSF82114">
    <property type="entry name" value="Riboflavin kinase-like"/>
    <property type="match status" value="1"/>
</dbReference>
<dbReference type="InterPro" id="IPR015865">
    <property type="entry name" value="Riboflavin_kinase_bac/euk"/>
</dbReference>
<dbReference type="RefSeq" id="WP_063975069.1">
    <property type="nucleotide sequence ID" value="NZ_LQWZ01000033.1"/>
</dbReference>
<dbReference type="EC" id="2.7.1.26" evidence="1"/>